<sequence>MKKKIAGFLVLCTLLFVLIPGATKAAEQPVGLLDGVTMLTGSSISNILGNTTKVTDNDNTTVFDMVTQRSDSSVVDVLAYVFQNALTVRGYKVHVTNIDTGPVYIKFYNSSGSLISQINLSPNVGDDQIHYLPSPIEGVKKFELFQQGSTTYHVAEVNLYSAIPEPSPTVTPDVTPTIEPTATATVEPTATPEPTVTPSPTPEQPTGDRAILVVTMNTGLEKEFDLSMDEVNSFINWYENKQAGTGKASYAIDKHDNNKGPFTSRKDYVIFDKILTFSVNEYSAK</sequence>
<organism evidence="3 4">
    <name type="scientific">Paenibacillus jilunlii</name>
    <dbReference type="NCBI Taxonomy" id="682956"/>
    <lineage>
        <taxon>Bacteria</taxon>
        <taxon>Bacillati</taxon>
        <taxon>Bacillota</taxon>
        <taxon>Bacilli</taxon>
        <taxon>Bacillales</taxon>
        <taxon>Paenibacillaceae</taxon>
        <taxon>Paenibacillus</taxon>
    </lineage>
</organism>
<feature type="chain" id="PRO_5010370705" evidence="2">
    <location>
        <begin position="26"/>
        <end position="285"/>
    </location>
</feature>
<keyword evidence="2" id="KW-0732">Signal</keyword>
<evidence type="ECO:0000256" key="2">
    <source>
        <dbReference type="SAM" id="SignalP"/>
    </source>
</evidence>
<evidence type="ECO:0000256" key="1">
    <source>
        <dbReference type="SAM" id="MobiDB-lite"/>
    </source>
</evidence>
<dbReference type="RefSeq" id="WP_062523096.1">
    <property type="nucleotide sequence ID" value="NZ_CP048429.1"/>
</dbReference>
<evidence type="ECO:0000313" key="3">
    <source>
        <dbReference type="EMBL" id="SDM74023.1"/>
    </source>
</evidence>
<dbReference type="AlphaFoldDB" id="A0A1G9VPL5"/>
<feature type="signal peptide" evidence="2">
    <location>
        <begin position="1"/>
        <end position="25"/>
    </location>
</feature>
<protein>
    <submittedName>
        <fullName evidence="3">Uncharacterized protein</fullName>
    </submittedName>
</protein>
<reference evidence="3 4" key="1">
    <citation type="submission" date="2016-10" db="EMBL/GenBank/DDBJ databases">
        <authorList>
            <person name="de Groot N.N."/>
        </authorList>
    </citation>
    <scope>NUCLEOTIDE SEQUENCE [LARGE SCALE GENOMIC DNA]</scope>
    <source>
        <strain evidence="3 4">CGMCC 1.10239</strain>
    </source>
</reference>
<evidence type="ECO:0000313" key="4">
    <source>
        <dbReference type="Proteomes" id="UP000182783"/>
    </source>
</evidence>
<accession>A0A1G9VPL5</accession>
<feature type="region of interest" description="Disordered" evidence="1">
    <location>
        <begin position="182"/>
        <end position="207"/>
    </location>
</feature>
<proteinExistence type="predicted"/>
<dbReference type="EMBL" id="FNGM01000017">
    <property type="protein sequence ID" value="SDM74023.1"/>
    <property type="molecule type" value="Genomic_DNA"/>
</dbReference>
<gene>
    <name evidence="3" type="ORF">SAMN05216191_11792</name>
</gene>
<feature type="compositionally biased region" description="Low complexity" evidence="1">
    <location>
        <begin position="182"/>
        <end position="194"/>
    </location>
</feature>
<name>A0A1G9VPL5_9BACL</name>
<dbReference type="Proteomes" id="UP000182783">
    <property type="component" value="Unassembled WGS sequence"/>
</dbReference>